<dbReference type="GeneID" id="108070373"/>
<dbReference type="RefSeq" id="XP_070139837.1">
    <property type="nucleotide sequence ID" value="XM_070283736.1"/>
</dbReference>
<dbReference type="RefSeq" id="XP_070139836.1">
    <property type="nucleotide sequence ID" value="XM_070283735.1"/>
</dbReference>
<sequence length="643" mass="73186">MNSTTSMDNLADQDYSEFLSEYFLQSSSHCNEPEVNYEDGEMEAEWLISAGYPELTKPFEQGFELSATELEPVLSTLSQPYAAAIEQRVKALNKTVRGRTKCRSKRKPDIRDVFRDFDESSTGTRSRSATPDSLDSIQVDEVWRNSLMPNVVRVFENNSEANIKTIQQSKGTHLKQKLHRTPSVPLKSSTSADIFRGSHVRCDIPLYSAHGVELLGYSRIGTIHLPRNRSGSDPSCSVGRDGGTFIRESQSENNTSSGDSSDEYMSKSKIKDQKEQSQLESQCSKSHPPQQRDGPSFESYYRDTLSPDGVEKIDSYETSLKLFSDIVLISEIDLKHLQKTLWLELATIFDRNQVSLDKRKPFKRRRKEEGNLFGVSLNALIRRDQQVTGTDSTLVPIFLENLLTELLRRGSREEGILRIAGHKQKTESLYNEFETIFYQKTDKISHLFSAATIHELSALLKRWLRELPQPLLTNELIKLFYQCHKLSKMDQRCALSILCQLLPHENRNTFRSLLQFLNNIIDLKDFNKMNLHNVSTIIAPSFFPPRYIHPIDKKNIEEQVKMAADCCRLTNVMILLGERLFQVPKNLIMESRCKTTKMGKKGPSRSVILVSSREEKSAETGSPTAAVINAHSTNSNHVHRLVV</sequence>
<evidence type="ECO:0000256" key="2">
    <source>
        <dbReference type="SAM" id="MobiDB-lite"/>
    </source>
</evidence>
<feature type="region of interest" description="Disordered" evidence="2">
    <location>
        <begin position="169"/>
        <end position="189"/>
    </location>
</feature>
<evidence type="ECO:0000256" key="1">
    <source>
        <dbReference type="ARBA" id="ARBA00022468"/>
    </source>
</evidence>
<dbReference type="PROSITE" id="PS50238">
    <property type="entry name" value="RHOGAP"/>
    <property type="match status" value="1"/>
</dbReference>
<evidence type="ECO:0000313" key="5">
    <source>
        <dbReference type="RefSeq" id="XP_041630588.1"/>
    </source>
</evidence>
<accession>A0ABM4GAT8</accession>
<dbReference type="SUPFAM" id="SSF48350">
    <property type="entry name" value="GTPase activation domain, GAP"/>
    <property type="match status" value="1"/>
</dbReference>
<feature type="domain" description="Rho-GAP" evidence="3">
    <location>
        <begin position="375"/>
        <end position="581"/>
    </location>
</feature>
<protein>
    <submittedName>
        <fullName evidence="5 6">Rho GTPase-activating protein conundrum isoform X1</fullName>
    </submittedName>
</protein>
<feature type="compositionally biased region" description="Polar residues" evidence="2">
    <location>
        <begin position="120"/>
        <end position="133"/>
    </location>
</feature>
<dbReference type="Gene3D" id="1.10.555.10">
    <property type="entry name" value="Rho GTPase activation protein"/>
    <property type="match status" value="1"/>
</dbReference>
<feature type="region of interest" description="Disordered" evidence="2">
    <location>
        <begin position="224"/>
        <end position="301"/>
    </location>
</feature>
<proteinExistence type="predicted"/>
<dbReference type="RefSeq" id="XP_070139838.1">
    <property type="nucleotide sequence ID" value="XM_070283737.1"/>
</dbReference>
<evidence type="ECO:0000259" key="3">
    <source>
        <dbReference type="PROSITE" id="PS50238"/>
    </source>
</evidence>
<name>A0ABM4GAT8_DROKI</name>
<feature type="compositionally biased region" description="Polar residues" evidence="2">
    <location>
        <begin position="278"/>
        <end position="289"/>
    </location>
</feature>
<reference evidence="4 5" key="1">
    <citation type="submission" date="2025-05" db="UniProtKB">
        <authorList>
            <consortium name="RefSeq"/>
        </authorList>
    </citation>
    <scope>NUCLEOTIDE SEQUENCE [LARGE SCALE GENOMIC DNA]</scope>
    <source>
        <strain evidence="4 5">14028-0561.14</strain>
        <tissue evidence="5 6">Whole fly</tissue>
    </source>
</reference>
<keyword evidence="4" id="KW-1185">Reference proteome</keyword>
<feature type="compositionally biased region" description="Polar residues" evidence="2">
    <location>
        <begin position="247"/>
        <end position="259"/>
    </location>
</feature>
<evidence type="ECO:0000313" key="8">
    <source>
        <dbReference type="RefSeq" id="XP_070139838.1"/>
    </source>
</evidence>
<dbReference type="SMART" id="SM00324">
    <property type="entry name" value="RhoGAP"/>
    <property type="match status" value="1"/>
</dbReference>
<dbReference type="Pfam" id="PF00620">
    <property type="entry name" value="RhoGAP"/>
    <property type="match status" value="1"/>
</dbReference>
<dbReference type="InterPro" id="IPR008936">
    <property type="entry name" value="Rho_GTPase_activation_prot"/>
</dbReference>
<feature type="region of interest" description="Disordered" evidence="2">
    <location>
        <begin position="113"/>
        <end position="133"/>
    </location>
</feature>
<organism evidence="4 6">
    <name type="scientific">Drosophila kikkawai</name>
    <name type="common">Fruit fly</name>
    <dbReference type="NCBI Taxonomy" id="30033"/>
    <lineage>
        <taxon>Eukaryota</taxon>
        <taxon>Metazoa</taxon>
        <taxon>Ecdysozoa</taxon>
        <taxon>Arthropoda</taxon>
        <taxon>Hexapoda</taxon>
        <taxon>Insecta</taxon>
        <taxon>Pterygota</taxon>
        <taxon>Neoptera</taxon>
        <taxon>Endopterygota</taxon>
        <taxon>Diptera</taxon>
        <taxon>Brachycera</taxon>
        <taxon>Muscomorpha</taxon>
        <taxon>Ephydroidea</taxon>
        <taxon>Drosophilidae</taxon>
        <taxon>Drosophila</taxon>
        <taxon>Sophophora</taxon>
    </lineage>
</organism>
<feature type="compositionally biased region" description="Basic and acidic residues" evidence="2">
    <location>
        <begin position="264"/>
        <end position="277"/>
    </location>
</feature>
<dbReference type="Proteomes" id="UP001652661">
    <property type="component" value="Chromosome 2R"/>
</dbReference>
<keyword evidence="1" id="KW-0343">GTPase activation</keyword>
<dbReference type="PANTHER" id="PTHR14963:SF1">
    <property type="entry name" value="RHO GTPASE-ACTIVATING PROTEIN CONUNDRUM"/>
    <property type="match status" value="1"/>
</dbReference>
<dbReference type="PANTHER" id="PTHR14963">
    <property type="entry name" value="RHO GTPASE ACTIVATING PROTEIN 18,19-RELATED"/>
    <property type="match status" value="1"/>
</dbReference>
<evidence type="ECO:0000313" key="6">
    <source>
        <dbReference type="RefSeq" id="XP_070139836.1"/>
    </source>
</evidence>
<evidence type="ECO:0000313" key="4">
    <source>
        <dbReference type="Proteomes" id="UP001652661"/>
    </source>
</evidence>
<dbReference type="InterPro" id="IPR000198">
    <property type="entry name" value="RhoGAP_dom"/>
</dbReference>
<gene>
    <name evidence="5 6 7 8" type="primary">conu</name>
</gene>
<dbReference type="RefSeq" id="XP_041630588.1">
    <property type="nucleotide sequence ID" value="XM_041774654.2"/>
</dbReference>
<evidence type="ECO:0000313" key="7">
    <source>
        <dbReference type="RefSeq" id="XP_070139837.1"/>
    </source>
</evidence>